<name>A0A5M9JRE8_MONFR</name>
<sequence>MRSVDAWPKMPDGSHFNGLNLFSLTLNGRSPFDWDVHQLIQEIENNLSTRVIDIPLATCGSHYYGFHFKLLQGQIPDIVVRLSRYDFNKPGVTKRQIRRYHSDVLFEAALYQLLRDKPGIRASPLIYYRPAKLNLGQRLSRPLNLEGRSLFVFEKVEMADDILDSITSLGLGSADVVKLFTGTILRLAHVRAALFRYTPPLDFCLTWLHERLTEPKPDSFSVPIAPTREFWISVLESKIKTVIGSEGDEIGWGDEREKVGSTALAARQSLLRALPYIMPAENVEASLYRFVIDHNDFGFHNVTAIMDERGDIIITSLFDWECADIVPALLSNPELSVMSSIIMKPDEDGRASLTTMSEEFDQGIYHMYSWFYHKRLYQEAPEYEAAIKAGKHMRYLWNSLVSGPGRDPEESCNILREWAEERISEAFAPPAKELTTRFEVR</sequence>
<dbReference type="AlphaFoldDB" id="A0A5M9JRE8"/>
<comment type="caution">
    <text evidence="1">The sequence shown here is derived from an EMBL/GenBank/DDBJ whole genome shotgun (WGS) entry which is preliminary data.</text>
</comment>
<organism evidence="1 2">
    <name type="scientific">Monilinia fructicola</name>
    <name type="common">Brown rot fungus</name>
    <name type="synonym">Ciboria fructicola</name>
    <dbReference type="NCBI Taxonomy" id="38448"/>
    <lineage>
        <taxon>Eukaryota</taxon>
        <taxon>Fungi</taxon>
        <taxon>Dikarya</taxon>
        <taxon>Ascomycota</taxon>
        <taxon>Pezizomycotina</taxon>
        <taxon>Leotiomycetes</taxon>
        <taxon>Helotiales</taxon>
        <taxon>Sclerotiniaceae</taxon>
        <taxon>Monilinia</taxon>
    </lineage>
</organism>
<gene>
    <name evidence="1" type="ORF">EYC84_000595</name>
</gene>
<reference evidence="1 2" key="1">
    <citation type="submission" date="2019-06" db="EMBL/GenBank/DDBJ databases">
        <title>Genome Sequence of the Brown Rot Fungal Pathogen Monilinia fructicola.</title>
        <authorList>
            <person name="De Miccolis Angelini R.M."/>
            <person name="Landi L."/>
            <person name="Abate D."/>
            <person name="Pollastro S."/>
            <person name="Romanazzi G."/>
            <person name="Faretra F."/>
        </authorList>
    </citation>
    <scope>NUCLEOTIDE SEQUENCE [LARGE SCALE GENOMIC DNA]</scope>
    <source>
        <strain evidence="1 2">Mfrc123</strain>
    </source>
</reference>
<dbReference type="Proteomes" id="UP000322873">
    <property type="component" value="Unassembled WGS sequence"/>
</dbReference>
<protein>
    <recommendedName>
        <fullName evidence="3">Aminoglycoside phosphotransferase domain-containing protein</fullName>
    </recommendedName>
</protein>
<accession>A0A5M9JRE8</accession>
<evidence type="ECO:0008006" key="3">
    <source>
        <dbReference type="Google" id="ProtNLM"/>
    </source>
</evidence>
<evidence type="ECO:0000313" key="2">
    <source>
        <dbReference type="Proteomes" id="UP000322873"/>
    </source>
</evidence>
<proteinExistence type="predicted"/>
<dbReference type="EMBL" id="VICG01000006">
    <property type="protein sequence ID" value="KAA8571267.1"/>
    <property type="molecule type" value="Genomic_DNA"/>
</dbReference>
<keyword evidence="2" id="KW-1185">Reference proteome</keyword>
<evidence type="ECO:0000313" key="1">
    <source>
        <dbReference type="EMBL" id="KAA8571267.1"/>
    </source>
</evidence>